<feature type="transmembrane region" description="Helical" evidence="2">
    <location>
        <begin position="92"/>
        <end position="114"/>
    </location>
</feature>
<accession>A0AA89BVD5</accession>
<sequence>TYSPTSTERSTEMTSSLPPSTSALKYSTDWTTLFYTKTSTSDTNCMCYCPTSSKNTSDIQQKLDNIKKDLTLNKKVLNSYSRRLISADDQRTFSKAAGFVAVCVLCTVVGLIIACDITNVVKDTKKVYTVKHK</sequence>
<organism evidence="3 4">
    <name type="scientific">Pinctada imbricata</name>
    <name type="common">Atlantic pearl-oyster</name>
    <name type="synonym">Pinctada martensii</name>
    <dbReference type="NCBI Taxonomy" id="66713"/>
    <lineage>
        <taxon>Eukaryota</taxon>
        <taxon>Metazoa</taxon>
        <taxon>Spiralia</taxon>
        <taxon>Lophotrochozoa</taxon>
        <taxon>Mollusca</taxon>
        <taxon>Bivalvia</taxon>
        <taxon>Autobranchia</taxon>
        <taxon>Pteriomorphia</taxon>
        <taxon>Pterioida</taxon>
        <taxon>Pterioidea</taxon>
        <taxon>Pteriidae</taxon>
        <taxon>Pinctada</taxon>
    </lineage>
</organism>
<protein>
    <submittedName>
        <fullName evidence="3">Uncharacterized protein</fullName>
    </submittedName>
</protein>
<evidence type="ECO:0000256" key="2">
    <source>
        <dbReference type="SAM" id="Phobius"/>
    </source>
</evidence>
<dbReference type="EMBL" id="VSWD01000008">
    <property type="protein sequence ID" value="KAK3095866.1"/>
    <property type="molecule type" value="Genomic_DNA"/>
</dbReference>
<comment type="caution">
    <text evidence="3">The sequence shown here is derived from an EMBL/GenBank/DDBJ whole genome shotgun (WGS) entry which is preliminary data.</text>
</comment>
<feature type="compositionally biased region" description="Low complexity" evidence="1">
    <location>
        <begin position="1"/>
        <end position="16"/>
    </location>
</feature>
<feature type="non-terminal residue" evidence="3">
    <location>
        <position position="1"/>
    </location>
</feature>
<keyword evidence="4" id="KW-1185">Reference proteome</keyword>
<keyword evidence="2" id="KW-0472">Membrane</keyword>
<evidence type="ECO:0000313" key="4">
    <source>
        <dbReference type="Proteomes" id="UP001186944"/>
    </source>
</evidence>
<evidence type="ECO:0000256" key="1">
    <source>
        <dbReference type="SAM" id="MobiDB-lite"/>
    </source>
</evidence>
<keyword evidence="2" id="KW-1133">Transmembrane helix</keyword>
<dbReference type="Proteomes" id="UP001186944">
    <property type="component" value="Unassembled WGS sequence"/>
</dbReference>
<feature type="region of interest" description="Disordered" evidence="1">
    <location>
        <begin position="1"/>
        <end position="21"/>
    </location>
</feature>
<keyword evidence="2" id="KW-0812">Transmembrane</keyword>
<proteinExistence type="predicted"/>
<evidence type="ECO:0000313" key="3">
    <source>
        <dbReference type="EMBL" id="KAK3095866.1"/>
    </source>
</evidence>
<reference evidence="3" key="1">
    <citation type="submission" date="2019-08" db="EMBL/GenBank/DDBJ databases">
        <title>The improved chromosome-level genome for the pearl oyster Pinctada fucata martensii using PacBio sequencing and Hi-C.</title>
        <authorList>
            <person name="Zheng Z."/>
        </authorList>
    </citation>
    <scope>NUCLEOTIDE SEQUENCE</scope>
    <source>
        <strain evidence="3">ZZ-2019</strain>
        <tissue evidence="3">Adductor muscle</tissue>
    </source>
</reference>
<gene>
    <name evidence="3" type="ORF">FSP39_020130</name>
</gene>
<dbReference type="AlphaFoldDB" id="A0AA89BVD5"/>
<name>A0AA89BVD5_PINIB</name>